<keyword evidence="4" id="KW-0964">Secreted</keyword>
<evidence type="ECO:0000256" key="8">
    <source>
        <dbReference type="SAM" id="MobiDB-lite"/>
    </source>
</evidence>
<evidence type="ECO:0000313" key="9">
    <source>
        <dbReference type="EMBL" id="KAA8547216.1"/>
    </source>
</evidence>
<feature type="region of interest" description="Disordered" evidence="8">
    <location>
        <begin position="61"/>
        <end position="162"/>
    </location>
</feature>
<comment type="similarity">
    <text evidence="2">Belongs to the C-terminally encoded plant signaling peptide (CEP) family.</text>
</comment>
<feature type="compositionally biased region" description="Basic and acidic residues" evidence="8">
    <location>
        <begin position="61"/>
        <end position="71"/>
    </location>
</feature>
<reference evidence="9 10" key="1">
    <citation type="submission" date="2019-09" db="EMBL/GenBank/DDBJ databases">
        <title>A chromosome-level genome assembly of the Chinese tupelo Nyssa sinensis.</title>
        <authorList>
            <person name="Yang X."/>
            <person name="Kang M."/>
            <person name="Yang Y."/>
            <person name="Xiong H."/>
            <person name="Wang M."/>
            <person name="Zhang Z."/>
            <person name="Wang Z."/>
            <person name="Wu H."/>
            <person name="Ma T."/>
            <person name="Liu J."/>
            <person name="Xi Z."/>
        </authorList>
    </citation>
    <scope>NUCLEOTIDE SEQUENCE [LARGE SCALE GENOMIC DNA]</scope>
    <source>
        <strain evidence="9">J267</strain>
        <tissue evidence="9">Leaf</tissue>
    </source>
</reference>
<protein>
    <submittedName>
        <fullName evidence="9">Uncharacterized protein</fullName>
    </submittedName>
</protein>
<dbReference type="OrthoDB" id="1675975at2759"/>
<evidence type="ECO:0000256" key="3">
    <source>
        <dbReference type="ARBA" id="ARBA00022523"/>
    </source>
</evidence>
<dbReference type="InterPro" id="IPR033250">
    <property type="entry name" value="CEP"/>
</dbReference>
<dbReference type="GO" id="GO:0005179">
    <property type="term" value="F:hormone activity"/>
    <property type="evidence" value="ECO:0007669"/>
    <property type="project" value="UniProtKB-KW"/>
</dbReference>
<keyword evidence="5" id="KW-0372">Hormone</keyword>
<dbReference type="GO" id="GO:0048046">
    <property type="term" value="C:apoplast"/>
    <property type="evidence" value="ECO:0007669"/>
    <property type="project" value="UniProtKB-SubCell"/>
</dbReference>
<feature type="compositionally biased region" description="Polar residues" evidence="8">
    <location>
        <begin position="152"/>
        <end position="162"/>
    </location>
</feature>
<gene>
    <name evidence="9" type="ORF">F0562_003628</name>
</gene>
<dbReference type="Proteomes" id="UP000325577">
    <property type="component" value="Linkage Group LG1"/>
</dbReference>
<evidence type="ECO:0000313" key="10">
    <source>
        <dbReference type="Proteomes" id="UP000325577"/>
    </source>
</evidence>
<dbReference type="GO" id="GO:0048364">
    <property type="term" value="P:root development"/>
    <property type="evidence" value="ECO:0007669"/>
    <property type="project" value="InterPro"/>
</dbReference>
<evidence type="ECO:0000256" key="1">
    <source>
        <dbReference type="ARBA" id="ARBA00004271"/>
    </source>
</evidence>
<dbReference type="GO" id="GO:0006995">
    <property type="term" value="P:cellular response to nitrogen starvation"/>
    <property type="evidence" value="ECO:0007669"/>
    <property type="project" value="UniProtKB-ARBA"/>
</dbReference>
<keyword evidence="7" id="KW-0379">Hydroxylation</keyword>
<keyword evidence="6" id="KW-0732">Signal</keyword>
<dbReference type="GO" id="GO:1901371">
    <property type="term" value="P:regulation of leaf morphogenesis"/>
    <property type="evidence" value="ECO:0007669"/>
    <property type="project" value="TreeGrafter"/>
</dbReference>
<dbReference type="PANTHER" id="PTHR33348">
    <property type="entry name" value="PRECURSOR OF CEP5"/>
    <property type="match status" value="1"/>
</dbReference>
<evidence type="ECO:0000256" key="5">
    <source>
        <dbReference type="ARBA" id="ARBA00022702"/>
    </source>
</evidence>
<comment type="subcellular location">
    <subcellularLocation>
        <location evidence="1">Secreted</location>
        <location evidence="1">Extracellular space</location>
        <location evidence="1">Apoplast</location>
    </subcellularLocation>
</comment>
<dbReference type="AlphaFoldDB" id="A0A5J5BX94"/>
<evidence type="ECO:0000256" key="2">
    <source>
        <dbReference type="ARBA" id="ARBA00008963"/>
    </source>
</evidence>
<evidence type="ECO:0000256" key="7">
    <source>
        <dbReference type="ARBA" id="ARBA00023278"/>
    </source>
</evidence>
<dbReference type="PANTHER" id="PTHR33348:SF44">
    <property type="entry name" value="PRECURSOR OF CEP6"/>
    <property type="match status" value="1"/>
</dbReference>
<keyword evidence="3" id="KW-0052">Apoplast</keyword>
<keyword evidence="10" id="KW-1185">Reference proteome</keyword>
<name>A0A5J5BX94_9ASTE</name>
<dbReference type="GO" id="GO:1902025">
    <property type="term" value="P:nitrate import"/>
    <property type="evidence" value="ECO:0007669"/>
    <property type="project" value="TreeGrafter"/>
</dbReference>
<dbReference type="EMBL" id="CM018032">
    <property type="protein sequence ID" value="KAA8547216.1"/>
    <property type="molecule type" value="Genomic_DNA"/>
</dbReference>
<proteinExistence type="inferred from homology"/>
<evidence type="ECO:0000256" key="6">
    <source>
        <dbReference type="ARBA" id="ARBA00022729"/>
    </source>
</evidence>
<accession>A0A5J5BX94</accession>
<dbReference type="GO" id="GO:2000280">
    <property type="term" value="P:regulation of root development"/>
    <property type="evidence" value="ECO:0007669"/>
    <property type="project" value="TreeGrafter"/>
</dbReference>
<evidence type="ECO:0000256" key="4">
    <source>
        <dbReference type="ARBA" id="ARBA00022525"/>
    </source>
</evidence>
<sequence>MEGLFVQGLEIQLISSRVPMDLWIAFMEGIFPSGGDMTTKEKVGGRFRMGTTKDADHIPSVDYSAAEKKEIPPPMTPNQSLGFGNSDAVYKDDFRPTTPGNSPGVGHTFVGHKDDIQAKALGNDLADSHSTAGDTDDFRPTNPGHSPGIGHSFQNTNAEPNA</sequence>
<organism evidence="9 10">
    <name type="scientific">Nyssa sinensis</name>
    <dbReference type="NCBI Taxonomy" id="561372"/>
    <lineage>
        <taxon>Eukaryota</taxon>
        <taxon>Viridiplantae</taxon>
        <taxon>Streptophyta</taxon>
        <taxon>Embryophyta</taxon>
        <taxon>Tracheophyta</taxon>
        <taxon>Spermatophyta</taxon>
        <taxon>Magnoliopsida</taxon>
        <taxon>eudicotyledons</taxon>
        <taxon>Gunneridae</taxon>
        <taxon>Pentapetalae</taxon>
        <taxon>asterids</taxon>
        <taxon>Cornales</taxon>
        <taxon>Nyssaceae</taxon>
        <taxon>Nyssa</taxon>
    </lineage>
</organism>